<dbReference type="SUPFAM" id="SSF46973">
    <property type="entry name" value="Enzyme IIa from lactose specific PTS, IIa-lac"/>
    <property type="match status" value="1"/>
</dbReference>
<name>A0A0R1HMA4_9LACO</name>
<dbReference type="InterPro" id="IPR036542">
    <property type="entry name" value="PTS_IIA_lac/cel_sf"/>
</dbReference>
<dbReference type="PIRSF" id="PIRSF000699">
    <property type="entry name" value="PTS_IILac_III"/>
    <property type="match status" value="1"/>
</dbReference>
<evidence type="ECO:0000256" key="4">
    <source>
        <dbReference type="ARBA" id="ARBA00022683"/>
    </source>
</evidence>
<dbReference type="PANTHER" id="PTHR34382:SF7">
    <property type="entry name" value="PTS SYSTEM N,N'-DIACETYLCHITOBIOSE-SPECIFIC EIIA COMPONENT"/>
    <property type="match status" value="1"/>
</dbReference>
<evidence type="ECO:0000256" key="7">
    <source>
        <dbReference type="PROSITE-ProRule" id="PRU00418"/>
    </source>
</evidence>
<evidence type="ECO:0000256" key="6">
    <source>
        <dbReference type="PIRSR" id="PIRSR000699-2"/>
    </source>
</evidence>
<keyword evidence="9" id="KW-1185">Reference proteome</keyword>
<evidence type="ECO:0000256" key="2">
    <source>
        <dbReference type="ARBA" id="ARBA00022597"/>
    </source>
</evidence>
<gene>
    <name evidence="8" type="ORF">FC96_GL002361</name>
</gene>
<dbReference type="Pfam" id="PF02255">
    <property type="entry name" value="PTS_IIA"/>
    <property type="match status" value="1"/>
</dbReference>
<evidence type="ECO:0008006" key="10">
    <source>
        <dbReference type="Google" id="ProtNLM"/>
    </source>
</evidence>
<dbReference type="GO" id="GO:0009401">
    <property type="term" value="P:phosphoenolpyruvate-dependent sugar phosphotransferase system"/>
    <property type="evidence" value="ECO:0007669"/>
    <property type="project" value="UniProtKB-KW"/>
</dbReference>
<dbReference type="GO" id="GO:0016740">
    <property type="term" value="F:transferase activity"/>
    <property type="evidence" value="ECO:0007669"/>
    <property type="project" value="UniProtKB-KW"/>
</dbReference>
<dbReference type="PROSITE" id="PS51095">
    <property type="entry name" value="PTS_EIIA_TYPE_3"/>
    <property type="match status" value="1"/>
</dbReference>
<dbReference type="STRING" id="1302272.FC96_GL002361"/>
<evidence type="ECO:0000313" key="8">
    <source>
        <dbReference type="EMBL" id="KRK47638.1"/>
    </source>
</evidence>
<dbReference type="Gene3D" id="1.20.58.80">
    <property type="entry name" value="Phosphotransferase system, lactose/cellobiose-type IIA subunit"/>
    <property type="match status" value="1"/>
</dbReference>
<dbReference type="InterPro" id="IPR003188">
    <property type="entry name" value="PTS_IIA_lac/cel"/>
</dbReference>
<keyword evidence="6" id="KW-0479">Metal-binding</keyword>
<keyword evidence="6" id="KW-0460">Magnesium</keyword>
<proteinExistence type="predicted"/>
<feature type="binding site" evidence="6">
    <location>
        <position position="81"/>
    </location>
    <ligand>
        <name>Mg(2+)</name>
        <dbReference type="ChEBI" id="CHEBI:18420"/>
        <note>ligand shared between all trimeric partners</note>
    </ligand>
</feature>
<protein>
    <recommendedName>
        <fullName evidence="10">PTS system, cellobiose-specific IIA component</fullName>
    </recommendedName>
</protein>
<feature type="active site" description="Tele-phosphohistidine intermediate" evidence="5">
    <location>
        <position position="78"/>
    </location>
</feature>
<reference evidence="8 9" key="1">
    <citation type="journal article" date="2015" name="Genome Announc.">
        <title>Expanding the biotechnology potential of lactobacilli through comparative genomics of 213 strains and associated genera.</title>
        <authorList>
            <person name="Sun Z."/>
            <person name="Harris H.M."/>
            <person name="McCann A."/>
            <person name="Guo C."/>
            <person name="Argimon S."/>
            <person name="Zhang W."/>
            <person name="Yang X."/>
            <person name="Jeffery I.B."/>
            <person name="Cooney J.C."/>
            <person name="Kagawa T.F."/>
            <person name="Liu W."/>
            <person name="Song Y."/>
            <person name="Salvetti E."/>
            <person name="Wrobel A."/>
            <person name="Rasinkangas P."/>
            <person name="Parkhill J."/>
            <person name="Rea M.C."/>
            <person name="O'Sullivan O."/>
            <person name="Ritari J."/>
            <person name="Douillard F.P."/>
            <person name="Paul Ross R."/>
            <person name="Yang R."/>
            <person name="Briner A.E."/>
            <person name="Felis G.E."/>
            <person name="de Vos W.M."/>
            <person name="Barrangou R."/>
            <person name="Klaenhammer T.R."/>
            <person name="Caufield P.W."/>
            <person name="Cui Y."/>
            <person name="Zhang H."/>
            <person name="O'Toole P.W."/>
        </authorList>
    </citation>
    <scope>NUCLEOTIDE SEQUENCE [LARGE SCALE GENOMIC DNA]</scope>
    <source>
        <strain evidence="8 9">JCM 15530</strain>
    </source>
</reference>
<evidence type="ECO:0000256" key="5">
    <source>
        <dbReference type="PIRSR" id="PIRSR000699-1"/>
    </source>
</evidence>
<dbReference type="EMBL" id="AZCX01000007">
    <property type="protein sequence ID" value="KRK47638.1"/>
    <property type="molecule type" value="Genomic_DNA"/>
</dbReference>
<comment type="cofactor">
    <cofactor evidence="6">
        <name>Mg(2+)</name>
        <dbReference type="ChEBI" id="CHEBI:18420"/>
    </cofactor>
    <text evidence="6">Binds 1 Mg(2+) ion per trimer.</text>
</comment>
<keyword evidence="3" id="KW-0808">Transferase</keyword>
<dbReference type="GO" id="GO:0046872">
    <property type="term" value="F:metal ion binding"/>
    <property type="evidence" value="ECO:0007669"/>
    <property type="project" value="UniProtKB-KW"/>
</dbReference>
<organism evidence="8 9">
    <name type="scientific">Secundilactobacillus kimchicus JCM 15530</name>
    <dbReference type="NCBI Taxonomy" id="1302272"/>
    <lineage>
        <taxon>Bacteria</taxon>
        <taxon>Bacillati</taxon>
        <taxon>Bacillota</taxon>
        <taxon>Bacilli</taxon>
        <taxon>Lactobacillales</taxon>
        <taxon>Lactobacillaceae</taxon>
        <taxon>Secundilactobacillus</taxon>
    </lineage>
</organism>
<keyword evidence="4" id="KW-0598">Phosphotransferase system</keyword>
<keyword evidence="1" id="KW-0813">Transport</keyword>
<dbReference type="Proteomes" id="UP000050911">
    <property type="component" value="Unassembled WGS sequence"/>
</dbReference>
<accession>A0A0R1HMA4</accession>
<dbReference type="AlphaFoldDB" id="A0A0R1HMA4"/>
<feature type="modified residue" description="Phosphohistidine; by HPr" evidence="7">
    <location>
        <position position="78"/>
    </location>
</feature>
<sequence>MGNAMTPEQTVMQLIIGAGQAKKLAFDAIQAARDNHIETADQLLEQATKALAGAHQIQSDALRADAATQQQPTLLMVHAQDHLSMAMTAMELGREIVAIYRRLSENTNDK</sequence>
<evidence type="ECO:0000313" key="9">
    <source>
        <dbReference type="Proteomes" id="UP000050911"/>
    </source>
</evidence>
<evidence type="ECO:0000256" key="1">
    <source>
        <dbReference type="ARBA" id="ARBA00022448"/>
    </source>
</evidence>
<evidence type="ECO:0000256" key="3">
    <source>
        <dbReference type="ARBA" id="ARBA00022679"/>
    </source>
</evidence>
<dbReference type="PANTHER" id="PTHR34382">
    <property type="entry name" value="PTS SYSTEM N,N'-DIACETYLCHITOBIOSE-SPECIFIC EIIA COMPONENT"/>
    <property type="match status" value="1"/>
</dbReference>
<keyword evidence="2" id="KW-0762">Sugar transport</keyword>
<dbReference type="PATRIC" id="fig|1302272.5.peg.2412"/>
<comment type="caution">
    <text evidence="8">The sequence shown here is derived from an EMBL/GenBank/DDBJ whole genome shotgun (WGS) entry which is preliminary data.</text>
</comment>